<dbReference type="EMBL" id="DWWK01000013">
    <property type="protein sequence ID" value="HJC37647.1"/>
    <property type="molecule type" value="Genomic_DNA"/>
</dbReference>
<comment type="caution">
    <text evidence="2">The sequence shown here is derived from an EMBL/GenBank/DDBJ whole genome shotgun (WGS) entry which is preliminary data.</text>
</comment>
<dbReference type="Proteomes" id="UP000823894">
    <property type="component" value="Unassembled WGS sequence"/>
</dbReference>
<accession>A0A9D2SWG2</accession>
<feature type="transmembrane region" description="Helical" evidence="1">
    <location>
        <begin position="20"/>
        <end position="41"/>
    </location>
</feature>
<organism evidence="2 3">
    <name type="scientific">Candidatus Mediterraneibacter faecigallinarum</name>
    <dbReference type="NCBI Taxonomy" id="2838669"/>
    <lineage>
        <taxon>Bacteria</taxon>
        <taxon>Bacillati</taxon>
        <taxon>Bacillota</taxon>
        <taxon>Clostridia</taxon>
        <taxon>Lachnospirales</taxon>
        <taxon>Lachnospiraceae</taxon>
        <taxon>Mediterraneibacter</taxon>
    </lineage>
</organism>
<reference evidence="2" key="2">
    <citation type="submission" date="2021-04" db="EMBL/GenBank/DDBJ databases">
        <authorList>
            <person name="Gilroy R."/>
        </authorList>
    </citation>
    <scope>NUCLEOTIDE SEQUENCE</scope>
    <source>
        <strain evidence="2">ChiGjej1B1-1692</strain>
    </source>
</reference>
<sequence>MINYIRSEFYRILHTKDIYLFNLVLMAGVLALNGGIYIAAATLPNIRYAKVQFVLSFLTGSMEFLFAAGAILAVLLFSGERRNGVMKNAVAYGISRTSLFFGKCIVSFVMALASMILLTAVYIISAVLLLEGPAQPYVEQMLEGIAANLPFAAAALILAVGFIQLFEKELIAGLAWMGVIYLIPSVCYTVGFQFPAVAKIAAWMPRNYLMTEVTAGMSGYECLWSEPAGAAKCVIAGVIGIAVFLILGAVINRRKEI</sequence>
<keyword evidence="1" id="KW-0812">Transmembrane</keyword>
<keyword evidence="1" id="KW-1133">Transmembrane helix</keyword>
<name>A0A9D2SWG2_9FIRM</name>
<dbReference type="AlphaFoldDB" id="A0A9D2SWG2"/>
<dbReference type="Pfam" id="PF12730">
    <property type="entry name" value="ABC2_membrane_4"/>
    <property type="match status" value="1"/>
</dbReference>
<feature type="transmembrane region" description="Helical" evidence="1">
    <location>
        <begin position="53"/>
        <end position="78"/>
    </location>
</feature>
<evidence type="ECO:0000256" key="1">
    <source>
        <dbReference type="SAM" id="Phobius"/>
    </source>
</evidence>
<keyword evidence="1" id="KW-0472">Membrane</keyword>
<proteinExistence type="predicted"/>
<evidence type="ECO:0000313" key="2">
    <source>
        <dbReference type="EMBL" id="HJC37647.1"/>
    </source>
</evidence>
<gene>
    <name evidence="2" type="ORF">H9757_01065</name>
</gene>
<protein>
    <submittedName>
        <fullName evidence="2">ABC transporter permease</fullName>
    </submittedName>
</protein>
<feature type="transmembrane region" description="Helical" evidence="1">
    <location>
        <begin position="173"/>
        <end position="194"/>
    </location>
</feature>
<feature type="transmembrane region" description="Helical" evidence="1">
    <location>
        <begin position="99"/>
        <end position="125"/>
    </location>
</feature>
<reference evidence="2" key="1">
    <citation type="journal article" date="2021" name="PeerJ">
        <title>Extensive microbial diversity within the chicken gut microbiome revealed by metagenomics and culture.</title>
        <authorList>
            <person name="Gilroy R."/>
            <person name="Ravi A."/>
            <person name="Getino M."/>
            <person name="Pursley I."/>
            <person name="Horton D.L."/>
            <person name="Alikhan N.F."/>
            <person name="Baker D."/>
            <person name="Gharbi K."/>
            <person name="Hall N."/>
            <person name="Watson M."/>
            <person name="Adriaenssens E.M."/>
            <person name="Foster-Nyarko E."/>
            <person name="Jarju S."/>
            <person name="Secka A."/>
            <person name="Antonio M."/>
            <person name="Oren A."/>
            <person name="Chaudhuri R.R."/>
            <person name="La Ragione R."/>
            <person name="Hildebrand F."/>
            <person name="Pallen M.J."/>
        </authorList>
    </citation>
    <scope>NUCLEOTIDE SEQUENCE</scope>
    <source>
        <strain evidence="2">ChiGjej1B1-1692</strain>
    </source>
</reference>
<feature type="transmembrane region" description="Helical" evidence="1">
    <location>
        <begin position="229"/>
        <end position="251"/>
    </location>
</feature>
<evidence type="ECO:0000313" key="3">
    <source>
        <dbReference type="Proteomes" id="UP000823894"/>
    </source>
</evidence>
<feature type="transmembrane region" description="Helical" evidence="1">
    <location>
        <begin position="145"/>
        <end position="166"/>
    </location>
</feature>